<dbReference type="EMBL" id="QEKH01000030">
    <property type="protein sequence ID" value="PVY37894.1"/>
    <property type="molecule type" value="Genomic_DNA"/>
</dbReference>
<dbReference type="GeneID" id="78296588"/>
<evidence type="ECO:0000256" key="1">
    <source>
        <dbReference type="ARBA" id="ARBA00009580"/>
    </source>
</evidence>
<dbReference type="Gene3D" id="3.90.190.10">
    <property type="entry name" value="Protein tyrosine phosphatase superfamily"/>
    <property type="match status" value="1"/>
</dbReference>
<dbReference type="OrthoDB" id="9814896at2"/>
<accession>A0A2U1ANB2</accession>
<gene>
    <name evidence="5" type="ORF">C8D82_13053</name>
    <name evidence="4" type="ORF">HF882_18720</name>
</gene>
<proteinExistence type="inferred from homology"/>
<dbReference type="InterPro" id="IPR000387">
    <property type="entry name" value="Tyr_Pase_dom"/>
</dbReference>
<sequence length="180" mass="20434">MVRLFYFLLMLIVAPWATAGDGTNPTNFKAVDEELGIFRSGQPGRKEFEALAKRGFKSILNLRNYHSDLKLIRGLELKEFRCGVNTGSVTEKDLLNAVRIVRDAPKPLLIHCWHGSDRTGTVVAAFRIAVQNWEVEKAIAEMRLPENGYHEKIYGNLLVLLRGIDWNNFRKELARPAAAR</sequence>
<dbReference type="Proteomes" id="UP000576225">
    <property type="component" value="Unassembled WGS sequence"/>
</dbReference>
<dbReference type="SUPFAM" id="SSF52799">
    <property type="entry name" value="(Phosphotyrosine protein) phosphatases II"/>
    <property type="match status" value="1"/>
</dbReference>
<dbReference type="PANTHER" id="PTHR31126">
    <property type="entry name" value="TYROSINE-PROTEIN PHOSPHATASE"/>
    <property type="match status" value="1"/>
</dbReference>
<dbReference type="InterPro" id="IPR004861">
    <property type="entry name" value="Siw14-like"/>
</dbReference>
<keyword evidence="6" id="KW-1185">Reference proteome</keyword>
<dbReference type="PANTHER" id="PTHR31126:SF72">
    <property type="entry name" value="DUAL SPECIFICITY PROTEIN PHOSPHATASE TPBA"/>
    <property type="match status" value="1"/>
</dbReference>
<feature type="signal peptide" evidence="2">
    <location>
        <begin position="1"/>
        <end position="19"/>
    </location>
</feature>
<comment type="similarity">
    <text evidence="1">Belongs to the protein-tyrosine phosphatase family.</text>
</comment>
<dbReference type="EMBL" id="JABAEW010000052">
    <property type="protein sequence ID" value="NMD88626.1"/>
    <property type="molecule type" value="Genomic_DNA"/>
</dbReference>
<protein>
    <submittedName>
        <fullName evidence="4">Dual specificity protein phosphatase family protein</fullName>
    </submittedName>
    <submittedName>
        <fullName evidence="5">Tyrosine phosphatase family protein</fullName>
    </submittedName>
</protein>
<organism evidence="5 6">
    <name type="scientific">Victivallis vadensis</name>
    <dbReference type="NCBI Taxonomy" id="172901"/>
    <lineage>
        <taxon>Bacteria</taxon>
        <taxon>Pseudomonadati</taxon>
        <taxon>Lentisphaerota</taxon>
        <taxon>Lentisphaeria</taxon>
        <taxon>Victivallales</taxon>
        <taxon>Victivallaceae</taxon>
        <taxon>Victivallis</taxon>
    </lineage>
</organism>
<evidence type="ECO:0000313" key="7">
    <source>
        <dbReference type="Proteomes" id="UP000576225"/>
    </source>
</evidence>
<reference evidence="5 6" key="1">
    <citation type="submission" date="2018-04" db="EMBL/GenBank/DDBJ databases">
        <title>Genomic Encyclopedia of Type Strains, Phase IV (KMG-IV): sequencing the most valuable type-strain genomes for metagenomic binning, comparative biology and taxonomic classification.</title>
        <authorList>
            <person name="Goeker M."/>
        </authorList>
    </citation>
    <scope>NUCLEOTIDE SEQUENCE [LARGE SCALE GENOMIC DNA]</scope>
    <source>
        <strain evidence="5 6">DSM 14823</strain>
    </source>
</reference>
<dbReference type="Proteomes" id="UP000245959">
    <property type="component" value="Unassembled WGS sequence"/>
</dbReference>
<keyword evidence="2" id="KW-0732">Signal</keyword>
<evidence type="ECO:0000256" key="2">
    <source>
        <dbReference type="SAM" id="SignalP"/>
    </source>
</evidence>
<dbReference type="RefSeq" id="WP_116885305.1">
    <property type="nucleotide sequence ID" value="NZ_CABMMC010000021.1"/>
</dbReference>
<evidence type="ECO:0000313" key="4">
    <source>
        <dbReference type="EMBL" id="NMD88626.1"/>
    </source>
</evidence>
<name>A0A2U1ANB2_9BACT</name>
<dbReference type="InterPro" id="IPR016130">
    <property type="entry name" value="Tyr_Pase_AS"/>
</dbReference>
<dbReference type="InterPro" id="IPR029021">
    <property type="entry name" value="Prot-tyrosine_phosphatase-like"/>
</dbReference>
<evidence type="ECO:0000259" key="3">
    <source>
        <dbReference type="PROSITE" id="PS50056"/>
    </source>
</evidence>
<evidence type="ECO:0000313" key="6">
    <source>
        <dbReference type="Proteomes" id="UP000245959"/>
    </source>
</evidence>
<feature type="chain" id="PRO_5033770907" evidence="2">
    <location>
        <begin position="20"/>
        <end position="180"/>
    </location>
</feature>
<dbReference type="AlphaFoldDB" id="A0A2U1ANB2"/>
<feature type="domain" description="Tyrosine specific protein phosphatases" evidence="3">
    <location>
        <begin position="92"/>
        <end position="143"/>
    </location>
</feature>
<dbReference type="Pfam" id="PF03162">
    <property type="entry name" value="Y_phosphatase2"/>
    <property type="match status" value="1"/>
</dbReference>
<dbReference type="PROSITE" id="PS50056">
    <property type="entry name" value="TYR_PHOSPHATASE_2"/>
    <property type="match status" value="1"/>
</dbReference>
<evidence type="ECO:0000313" key="5">
    <source>
        <dbReference type="EMBL" id="PVY37894.1"/>
    </source>
</evidence>
<dbReference type="PROSITE" id="PS00383">
    <property type="entry name" value="TYR_PHOSPHATASE_1"/>
    <property type="match status" value="1"/>
</dbReference>
<comment type="caution">
    <text evidence="5">The sequence shown here is derived from an EMBL/GenBank/DDBJ whole genome shotgun (WGS) entry which is preliminary data.</text>
</comment>
<dbReference type="GO" id="GO:0016791">
    <property type="term" value="F:phosphatase activity"/>
    <property type="evidence" value="ECO:0007669"/>
    <property type="project" value="TreeGrafter"/>
</dbReference>
<reference evidence="4 7" key="2">
    <citation type="submission" date="2020-04" db="EMBL/GenBank/DDBJ databases">
        <authorList>
            <person name="Hitch T.C.A."/>
            <person name="Wylensek D."/>
            <person name="Clavel T."/>
        </authorList>
    </citation>
    <scope>NUCLEOTIDE SEQUENCE [LARGE SCALE GENOMIC DNA]</scope>
    <source>
        <strain evidence="4 7">COR2-253-APC-1A</strain>
    </source>
</reference>